<keyword evidence="4" id="KW-1185">Reference proteome</keyword>
<reference evidence="4" key="1">
    <citation type="journal article" date="2019" name="Int. J. Syst. Evol. Microbiol.">
        <title>The Global Catalogue of Microorganisms (GCM) 10K type strain sequencing project: providing services to taxonomists for standard genome sequencing and annotation.</title>
        <authorList>
            <consortium name="The Broad Institute Genomics Platform"/>
            <consortium name="The Broad Institute Genome Sequencing Center for Infectious Disease"/>
            <person name="Wu L."/>
            <person name="Ma J."/>
        </authorList>
    </citation>
    <scope>NUCLEOTIDE SEQUENCE [LARGE SCALE GENOMIC DNA]</scope>
    <source>
        <strain evidence="4">KCTC 23707</strain>
    </source>
</reference>
<dbReference type="RefSeq" id="WP_165278536.1">
    <property type="nucleotide sequence ID" value="NZ_BAABGS010000021.1"/>
</dbReference>
<dbReference type="Pfam" id="PF05170">
    <property type="entry name" value="AsmA"/>
    <property type="match status" value="1"/>
</dbReference>
<evidence type="ECO:0000313" key="3">
    <source>
        <dbReference type="EMBL" id="MFD2260392.1"/>
    </source>
</evidence>
<dbReference type="InterPro" id="IPR017023">
    <property type="entry name" value="UCP034039"/>
</dbReference>
<evidence type="ECO:0000259" key="2">
    <source>
        <dbReference type="Pfam" id="PF05170"/>
    </source>
</evidence>
<proteinExistence type="predicted"/>
<feature type="compositionally biased region" description="Basic and acidic residues" evidence="1">
    <location>
        <begin position="1265"/>
        <end position="1277"/>
    </location>
</feature>
<dbReference type="PIRSF" id="PIRSF034039">
    <property type="entry name" value="UCP034039"/>
    <property type="match status" value="1"/>
</dbReference>
<feature type="compositionally biased region" description="Basic and acidic residues" evidence="1">
    <location>
        <begin position="1182"/>
        <end position="1206"/>
    </location>
</feature>
<organism evidence="3 4">
    <name type="scientific">Chelativorans composti</name>
    <dbReference type="NCBI Taxonomy" id="768533"/>
    <lineage>
        <taxon>Bacteria</taxon>
        <taxon>Pseudomonadati</taxon>
        <taxon>Pseudomonadota</taxon>
        <taxon>Alphaproteobacteria</taxon>
        <taxon>Hyphomicrobiales</taxon>
        <taxon>Phyllobacteriaceae</taxon>
        <taxon>Chelativorans</taxon>
    </lineage>
</organism>
<feature type="region of interest" description="Disordered" evidence="1">
    <location>
        <begin position="1182"/>
        <end position="1277"/>
    </location>
</feature>
<feature type="compositionally biased region" description="Low complexity" evidence="1">
    <location>
        <begin position="1207"/>
        <end position="1216"/>
    </location>
</feature>
<dbReference type="InterPro" id="IPR052894">
    <property type="entry name" value="AsmA-related"/>
</dbReference>
<evidence type="ECO:0000256" key="1">
    <source>
        <dbReference type="SAM" id="MobiDB-lite"/>
    </source>
</evidence>
<comment type="caution">
    <text evidence="3">The sequence shown here is derived from an EMBL/GenBank/DDBJ whole genome shotgun (WGS) entry which is preliminary data.</text>
</comment>
<accession>A0ABW5DGZ0</accession>
<feature type="domain" description="AsmA" evidence="2">
    <location>
        <begin position="4"/>
        <end position="127"/>
    </location>
</feature>
<dbReference type="PANTHER" id="PTHR30441:SF4">
    <property type="entry name" value="PROTEIN ASMA"/>
    <property type="match status" value="1"/>
</dbReference>
<evidence type="ECO:0000313" key="4">
    <source>
        <dbReference type="Proteomes" id="UP001597373"/>
    </source>
</evidence>
<dbReference type="PANTHER" id="PTHR30441">
    <property type="entry name" value="DUF748 DOMAIN-CONTAINING PROTEIN"/>
    <property type="match status" value="1"/>
</dbReference>
<dbReference type="Proteomes" id="UP001597373">
    <property type="component" value="Unassembled WGS sequence"/>
</dbReference>
<gene>
    <name evidence="3" type="ORF">ACFSMZ_11530</name>
</gene>
<name>A0ABW5DGZ0_9HYPH</name>
<sequence>MKLARLFVFIGGLLVLLLTAALVAPYFIDWTNYRSDFERQAGIILGREVRVEGAARARLLPFPSVTFTDVVVAGASPDEPSMTVEEFSMDAELAPFLRGELLIFDMRLVRPQVHIFVDGDGRVDWTMRPSTPFELRQISLERVAITDGTVTIHRAGGLRSIVVNDINSEVSARSLAGPWRMQGSLSVDGIPMSVSGSTGTMAQDGIRVRLALQPQSLPFTVDLDGHVQGEGGVLTYAGSFDLRTPAAGQGDTQPSTVPSNRVTGRFHLDHQRLMVEEFRLIAGSPEDPYTTEGRAEISFGADPSFSIVADGAQLRWDGAADEHGGSGMSAAERIEAVVRFVSGLPRPTIPGIVSVNIPAIVAGDTTIRDVRIEARPVAEGWNLGSVAATLPGRTRLEGSGVLALGDQAAFSGHFLLAIAQPSGFAAWVARDIDDAIRRLPAAGFSADVHLSGTRQVFENLELVLGDATFAGRVERQSPADRRASVLVSLEGGRLDLDGLRAFASLFVDDQGENRLSNHDVDVELAAGPVVWRGVETERFETKVRLRDQALEIDRFSAMGLADANISATGRLENLAADPAGSIDATIVAVDLAPLVETLAAVLPDVQPLRALARNASAYPGLLEDAKVDVLASRAVNGSTEFTLRGMAGGTDFSITGSAASLITAPDTPVELRLTARNDDAAVLYALAGLPALPLGLAGEASIEASVSGPLGDGAAAELAIKGTGLSATFDGTLTRSESGFNSRGQFAIKTEDLEPWLSVAGILLPGFGYGLPVDVSASIDVGDKLAVISDLAGTVADADIYGDLNAEMRNGIPHIIGSVHLSRFDLGLPVEMVTGSAALQPAEEGRWPEASLQREISTPFSADVELAAEELWFGGWASARAASMQLRLDREKLSVASLSAEMLGGVVKGSAELRNDAGTGLLSSQFSLADVSLEKLLPESGLAGSADLSASLTASGKSVNALVAALSGSGSADVRNLAVSGLNPSAFPDLLARADELGAQVDAGQVAAFAPDIVRNGVFRTGSVAIAFTVANGVARFPQLHLEGEGARVSVDGAADLRQRTVAASGSITYHPGLEGVSGAEPAVRFSVEGPLGEVQVSLDTEPLAQFLTQRALEREQERVEHMQAVLLETQRLRREVRYYEQQAANRAAEEAERIRAEREAERSRKAAEEARRQREEAERRAAEERRRQEMERRLQEDRQRREDARQPQPQSQQPQPQRPQPQPPQQQQQRPASSGARPSGTPMQQLPGVNVNPATGQRSLTSEENERRLRDLFNRR</sequence>
<dbReference type="InterPro" id="IPR007844">
    <property type="entry name" value="AsmA"/>
</dbReference>
<protein>
    <submittedName>
        <fullName evidence="3">AsmA-like C-terminal region-containing protein</fullName>
    </submittedName>
</protein>
<feature type="compositionally biased region" description="Polar residues" evidence="1">
    <location>
        <begin position="1253"/>
        <end position="1263"/>
    </location>
</feature>
<dbReference type="EMBL" id="JBHUIR010000038">
    <property type="protein sequence ID" value="MFD2260392.1"/>
    <property type="molecule type" value="Genomic_DNA"/>
</dbReference>